<evidence type="ECO:0000256" key="14">
    <source>
        <dbReference type="ARBA" id="ARBA00079915"/>
    </source>
</evidence>
<dbReference type="InterPro" id="IPR042478">
    <property type="entry name" value="INPP5E"/>
</dbReference>
<evidence type="ECO:0000256" key="12">
    <source>
        <dbReference type="ARBA" id="ARBA00068933"/>
    </source>
</evidence>
<dbReference type="SMART" id="SM00128">
    <property type="entry name" value="IPPc"/>
    <property type="match status" value="1"/>
</dbReference>
<dbReference type="InterPro" id="IPR000300">
    <property type="entry name" value="IPPc"/>
</dbReference>
<dbReference type="KEGG" id="xtr:100486470"/>
<comment type="catalytic activity">
    <reaction evidence="10">
        <text>a 1,2-diacyl-sn-glycero-3-phospho-(1D-myo-inositol-3,5-bisphosphate) + H2O = a 1,2-diacyl-sn-glycero-3-phospho-(1D-myo-inositol-3-phosphate) + phosphate</text>
        <dbReference type="Rhea" id="RHEA:32955"/>
        <dbReference type="ChEBI" id="CHEBI:15377"/>
        <dbReference type="ChEBI" id="CHEBI:43474"/>
        <dbReference type="ChEBI" id="CHEBI:57923"/>
        <dbReference type="ChEBI" id="CHEBI:58088"/>
    </reaction>
    <physiologicalReaction direction="left-to-right" evidence="10">
        <dbReference type="Rhea" id="RHEA:32956"/>
    </physiologicalReaction>
</comment>
<evidence type="ECO:0000256" key="13">
    <source>
        <dbReference type="ARBA" id="ARBA00075837"/>
    </source>
</evidence>
<reference evidence="19" key="1">
    <citation type="journal article" date="2010" name="Science">
        <title>The genome of the Western clawed frog Xenopus tropicalis.</title>
        <authorList>
            <person name="Hellsten U."/>
            <person name="Harland R.M."/>
            <person name="Gilchrist M.J."/>
            <person name="Hendrix D."/>
            <person name="Jurka J."/>
            <person name="Kapitonov V."/>
            <person name="Ovcharenko I."/>
            <person name="Putnam N.H."/>
            <person name="Shu S."/>
            <person name="Taher L."/>
            <person name="Blitz I.L."/>
            <person name="Blumberg B."/>
            <person name="Dichmann D.S."/>
            <person name="Dubchak I."/>
            <person name="Amaya E."/>
            <person name="Detter J.C."/>
            <person name="Fletcher R."/>
            <person name="Gerhard D.S."/>
            <person name="Goodstein D."/>
            <person name="Graves T."/>
            <person name="Grigoriev I.V."/>
            <person name="Grimwood J."/>
            <person name="Kawashima T."/>
            <person name="Lindquist E."/>
            <person name="Lucas S.M."/>
            <person name="Mead P.E."/>
            <person name="Mitros T."/>
            <person name="Ogino H."/>
            <person name="Ohta Y."/>
            <person name="Poliakov A.V."/>
            <person name="Pollet N."/>
            <person name="Robert J."/>
            <person name="Salamov A."/>
            <person name="Sater A.K."/>
            <person name="Schmutz J."/>
            <person name="Terry A."/>
            <person name="Vize P.D."/>
            <person name="Warren W.C."/>
            <person name="Wells D."/>
            <person name="Wills A."/>
            <person name="Wilson R.K."/>
            <person name="Zimmerman L.B."/>
            <person name="Zorn A.M."/>
            <person name="Grainger R."/>
            <person name="Grammer T."/>
            <person name="Khokha M.K."/>
            <person name="Richardson P.M."/>
            <person name="Rokhsar D.S."/>
        </authorList>
    </citation>
    <scope>NUCLEOTIDE SEQUENCE [LARGE SCALE GENOMIC DNA]</scope>
    <source>
        <strain evidence="19">Nigerian</strain>
    </source>
</reference>
<evidence type="ECO:0000259" key="18">
    <source>
        <dbReference type="SMART" id="SM00128"/>
    </source>
</evidence>
<evidence type="ECO:0000256" key="10">
    <source>
        <dbReference type="ARBA" id="ARBA00052324"/>
    </source>
</evidence>
<sequence>MPIRMERQNPGAVLASGEETLNESQYSEVREWIETQVGETLKQSINESVRREQQSTGNPGPLPADAVPRPPCKPKPRLERAASLDEKHWRRRFKANQDSLRDPEATGSSSGSLQEESAVPDQNNCSFSDSQGQPAKSGYPGNGKPRLSRILPKHALPQMEINVTSRALRTANRIDPDYMDYQEASSQLRYLRQSSSLSDTRLHSSMVCNQCSSDSMKSTYSLLTPIRPKDMRSRSYLEGSLLASGALLGAEELERYFPERRLGVFIATWNMQGRKELPESLDDFLLPSDDDFAQDMYVIGVQEGCPDRREWEIRLQETLGPHYVLLHSSGHGVLYLSVFLRRDLIWFCSEVESDTVTTRIVSQIKTKGALAVSFTFFGTSFLFITSHFTSGDSKVCDRILDYKKIIEGLQLPRMIPDTNPYRSNSADVTSRFDEVFWFGDFNFRLNKERSAVNSILQSKLEKDMSRLLQYDQLTKEMNGESIFKGFQEAEIQFLPTYKFDIGCDVYDSTSKQRTPSYTDRVVYKSRHKDDIRVVKYASCSLIKTSDHRPVFGLFEVRIRPGRDNIPLAAGQFDRELYLLGIKRRSTREVQQRQAGKNQKTSSVCSIS</sequence>
<evidence type="ECO:0000256" key="17">
    <source>
        <dbReference type="SAM" id="MobiDB-lite"/>
    </source>
</evidence>
<dbReference type="OrthoDB" id="2248459at2759"/>
<feature type="compositionally biased region" description="Basic and acidic residues" evidence="17">
    <location>
        <begin position="76"/>
        <end position="88"/>
    </location>
</feature>
<feature type="compositionally biased region" description="Polar residues" evidence="17">
    <location>
        <begin position="591"/>
        <end position="607"/>
    </location>
</feature>
<dbReference type="Bgee" id="ENSXETG00000000753">
    <property type="expression patterns" value="Expressed in brain and 12 other cell types or tissues"/>
</dbReference>
<dbReference type="GO" id="GO:0005794">
    <property type="term" value="C:Golgi apparatus"/>
    <property type="evidence" value="ECO:0000318"/>
    <property type="project" value="GO_Central"/>
</dbReference>
<evidence type="ECO:0000256" key="15">
    <source>
        <dbReference type="ARBA" id="ARBA00080252"/>
    </source>
</evidence>
<evidence type="ECO:0000313" key="19">
    <source>
        <dbReference type="Ensembl" id="ENSXETP00000095758"/>
    </source>
</evidence>
<comment type="catalytic activity">
    <reaction evidence="8">
        <text>a 1,2-diacyl-sn-glycero-3-phospho-(1D-myo-inositol-3,4,5-trisphosphate) + H2O = a 1,2-diacyl-sn-glycero-3-phospho-(1D-myo-inositol-3,4-bisphosphate) + phosphate</text>
        <dbReference type="Rhea" id="RHEA:25528"/>
        <dbReference type="ChEBI" id="CHEBI:15377"/>
        <dbReference type="ChEBI" id="CHEBI:43474"/>
        <dbReference type="ChEBI" id="CHEBI:57658"/>
        <dbReference type="ChEBI" id="CHEBI:57836"/>
        <dbReference type="EC" id="3.1.3.86"/>
    </reaction>
    <physiologicalReaction direction="left-to-right" evidence="8">
        <dbReference type="Rhea" id="RHEA:25529"/>
    </physiologicalReaction>
</comment>
<evidence type="ECO:0000256" key="6">
    <source>
        <dbReference type="ARBA" id="ARBA00023098"/>
    </source>
</evidence>
<comment type="catalytic activity">
    <reaction evidence="9">
        <text>a 1,2-diacyl-sn-glycero-3-phospho-(1D-myo-inositol-4,5-bisphosphate) + H2O = a 1,2-diacyl-sn-glycero-3-phospho-(1D-myo-inositol 4-phosphate) + phosphate</text>
        <dbReference type="Rhea" id="RHEA:22764"/>
        <dbReference type="ChEBI" id="CHEBI:15377"/>
        <dbReference type="ChEBI" id="CHEBI:43474"/>
        <dbReference type="ChEBI" id="CHEBI:58178"/>
        <dbReference type="ChEBI" id="CHEBI:58456"/>
        <dbReference type="EC" id="3.1.3.36"/>
    </reaction>
    <physiologicalReaction direction="left-to-right" evidence="9">
        <dbReference type="Rhea" id="RHEA:22765"/>
    </physiologicalReaction>
</comment>
<dbReference type="GeneID" id="100486470"/>
<keyword evidence="20" id="KW-1185">Reference proteome</keyword>
<feature type="compositionally biased region" description="Polar residues" evidence="17">
    <location>
        <begin position="106"/>
        <end position="134"/>
    </location>
</feature>
<reference evidence="21" key="3">
    <citation type="submission" date="2025-04" db="UniProtKB">
        <authorList>
            <consortium name="RefSeq"/>
        </authorList>
    </citation>
    <scope>IDENTIFICATION</scope>
    <source>
        <strain evidence="21">Nigerian</strain>
        <tissue evidence="21">Liver and blood</tissue>
    </source>
</reference>
<dbReference type="Xenbase" id="XB-GENE-986385">
    <property type="gene designation" value="sec16a"/>
</dbReference>
<dbReference type="GO" id="GO:0046856">
    <property type="term" value="P:phosphatidylinositol dephosphorylation"/>
    <property type="evidence" value="ECO:0000318"/>
    <property type="project" value="GO_Central"/>
</dbReference>
<dbReference type="FunFam" id="3.60.10.10:FF:000039">
    <property type="entry name" value="72 kDa inositol polyphosphate 5-phosphatase"/>
    <property type="match status" value="1"/>
</dbReference>
<dbReference type="GO" id="GO:0005930">
    <property type="term" value="C:axoneme"/>
    <property type="evidence" value="ECO:0000318"/>
    <property type="project" value="GO_Central"/>
</dbReference>
<dbReference type="SUPFAM" id="SSF56219">
    <property type="entry name" value="DNase I-like"/>
    <property type="match status" value="1"/>
</dbReference>
<name>A0A6I8SFA3_XENTR</name>
<comment type="subcellular location">
    <subcellularLocation>
        <location evidence="1">Cell projection</location>
        <location evidence="1">Cilium</location>
    </subcellularLocation>
    <subcellularLocation>
        <location evidence="2">Golgi apparatus</location>
        <location evidence="2">Golgi stack membrane</location>
        <topology evidence="2">Peripheral membrane protein</topology>
        <orientation evidence="2">Cytoplasmic side</orientation>
    </subcellularLocation>
</comment>
<dbReference type="AGR" id="Xenbase:XB-GENE-29077335"/>
<feature type="domain" description="Inositol polyphosphate-related phosphatase" evidence="18">
    <location>
        <begin position="260"/>
        <end position="562"/>
    </location>
</feature>
<protein>
    <recommendedName>
        <fullName evidence="12">Phosphatidylinositol polyphosphate 5-phosphatase type IV</fullName>
        <ecNumber evidence="4">3.1.3.36</ecNumber>
        <ecNumber evidence="3">3.1.3.86</ecNumber>
    </recommendedName>
    <alternativeName>
        <fullName evidence="15">72 kDa inositol polyphosphate 5-phosphatase</fullName>
    </alternativeName>
    <alternativeName>
        <fullName evidence="14">Inositol polyphosphate-5-phosphatase E</fullName>
    </alternativeName>
    <alternativeName>
        <fullName evidence="13">Phosphatidylinositol 4,5-bisphosphate 5-phosphatase</fullName>
    </alternativeName>
    <alternativeName>
        <fullName evidence="16">Phosphatidylinositol-3,4,5-trisphosphate 5-phosphatase</fullName>
    </alternativeName>
</protein>
<dbReference type="Reactome" id="R-XTR-1660514">
    <property type="pathway name" value="Synthesis of PIPs at the Golgi membrane"/>
</dbReference>
<gene>
    <name evidence="21 22" type="primary">inpp5e</name>
    <name evidence="19" type="synonym">sec16a</name>
</gene>
<dbReference type="Pfam" id="PF22669">
    <property type="entry name" value="Exo_endo_phos2"/>
    <property type="match status" value="1"/>
</dbReference>
<dbReference type="Gene3D" id="3.60.10.10">
    <property type="entry name" value="Endonuclease/exonuclease/phosphatase"/>
    <property type="match status" value="1"/>
</dbReference>
<organism evidence="19">
    <name type="scientific">Xenopus tropicalis</name>
    <name type="common">Western clawed frog</name>
    <name type="synonym">Silurana tropicalis</name>
    <dbReference type="NCBI Taxonomy" id="8364"/>
    <lineage>
        <taxon>Eukaryota</taxon>
        <taxon>Metazoa</taxon>
        <taxon>Chordata</taxon>
        <taxon>Craniata</taxon>
        <taxon>Vertebrata</taxon>
        <taxon>Euteleostomi</taxon>
        <taxon>Amphibia</taxon>
        <taxon>Batrachia</taxon>
        <taxon>Anura</taxon>
        <taxon>Pipoidea</taxon>
        <taxon>Pipidae</taxon>
        <taxon>Xenopodinae</taxon>
        <taxon>Xenopus</taxon>
        <taxon>Silurana</taxon>
    </lineage>
</organism>
<evidence type="ECO:0000256" key="5">
    <source>
        <dbReference type="ARBA" id="ARBA00022801"/>
    </source>
</evidence>
<reference evidence="19" key="2">
    <citation type="submission" date="2020-05" db="UniProtKB">
        <authorList>
            <consortium name="Ensembl"/>
        </authorList>
    </citation>
    <scope>IDENTIFICATION</scope>
</reference>
<keyword evidence="5" id="KW-0378">Hydrolase</keyword>
<evidence type="ECO:0000313" key="21">
    <source>
        <dbReference type="RefSeq" id="XP_002935265.1"/>
    </source>
</evidence>
<evidence type="ECO:0000313" key="20">
    <source>
        <dbReference type="Proteomes" id="UP000008143"/>
    </source>
</evidence>
<feature type="region of interest" description="Disordered" evidence="17">
    <location>
        <begin position="588"/>
        <end position="607"/>
    </location>
</feature>
<dbReference type="GO" id="GO:0004439">
    <property type="term" value="F:phosphatidylinositol-4,5-bisphosphate 5-phosphatase activity"/>
    <property type="evidence" value="ECO:0000318"/>
    <property type="project" value="GO_Central"/>
</dbReference>
<dbReference type="GO" id="GO:0004445">
    <property type="term" value="F:inositol-polyphosphate 5-phosphatase activity"/>
    <property type="evidence" value="ECO:0007669"/>
    <property type="project" value="InterPro"/>
</dbReference>
<dbReference type="GO" id="GO:0005634">
    <property type="term" value="C:nucleus"/>
    <property type="evidence" value="ECO:0000318"/>
    <property type="project" value="GO_Central"/>
</dbReference>
<evidence type="ECO:0000256" key="16">
    <source>
        <dbReference type="ARBA" id="ARBA00083336"/>
    </source>
</evidence>
<dbReference type="AlphaFoldDB" id="A0A6I8SFA3"/>
<keyword evidence="6" id="KW-0443">Lipid metabolism</keyword>
<evidence type="ECO:0000256" key="9">
    <source>
        <dbReference type="ARBA" id="ARBA00050516"/>
    </source>
</evidence>
<dbReference type="CTD" id="56623"/>
<evidence type="ECO:0000313" key="22">
    <source>
        <dbReference type="Xenbase" id="XB-GENE-29077335"/>
    </source>
</evidence>
<dbReference type="EC" id="3.1.3.86" evidence="3"/>
<feature type="region of interest" description="Disordered" evidence="17">
    <location>
        <begin position="1"/>
        <end position="24"/>
    </location>
</feature>
<evidence type="ECO:0000256" key="4">
    <source>
        <dbReference type="ARBA" id="ARBA00013044"/>
    </source>
</evidence>
<dbReference type="RefSeq" id="XP_002935265.1">
    <property type="nucleotide sequence ID" value="XM_002935219.4"/>
</dbReference>
<dbReference type="GeneTree" id="ENSGT00940000158199"/>
<comment type="subunit">
    <text evidence="11">Interacts (when prenylated) with PDE6D; this is important for normal location in cilia.</text>
</comment>
<evidence type="ECO:0000256" key="1">
    <source>
        <dbReference type="ARBA" id="ARBA00004138"/>
    </source>
</evidence>
<dbReference type="EC" id="3.1.3.36" evidence="4"/>
<dbReference type="PANTHER" id="PTHR46625">
    <property type="entry name" value="72 KDA INOSITOL POLYPHOSPHATE 5-PHOSPHATASE"/>
    <property type="match status" value="1"/>
</dbReference>
<feature type="region of interest" description="Disordered" evidence="17">
    <location>
        <begin position="43"/>
        <end position="148"/>
    </location>
</feature>
<dbReference type="PANTHER" id="PTHR46625:SF1">
    <property type="entry name" value="PHOSPHATIDYLINOSITOL POLYPHOSPHATE 5-PHOSPHATASE TYPE IV"/>
    <property type="match status" value="1"/>
</dbReference>
<evidence type="ECO:0000256" key="7">
    <source>
        <dbReference type="ARBA" id="ARBA00023273"/>
    </source>
</evidence>
<dbReference type="Proteomes" id="UP000008143">
    <property type="component" value="Chromosome 8"/>
</dbReference>
<dbReference type="GO" id="GO:0032580">
    <property type="term" value="C:Golgi cisterna membrane"/>
    <property type="evidence" value="ECO:0007669"/>
    <property type="project" value="UniProtKB-SubCell"/>
</dbReference>
<dbReference type="OMA" id="HADYKLR"/>
<accession>A0A6I8SFA3</accession>
<proteinExistence type="predicted"/>
<dbReference type="Xenbase" id="XB-GENE-29077335">
    <property type="gene designation" value="inpp5e"/>
</dbReference>
<dbReference type="GO" id="GO:0034485">
    <property type="term" value="F:phosphatidylinositol-3,4,5-trisphosphate 5-phosphatase activity"/>
    <property type="evidence" value="ECO:0007669"/>
    <property type="project" value="UniProtKB-EC"/>
</dbReference>
<dbReference type="InterPro" id="IPR036691">
    <property type="entry name" value="Endo/exonu/phosph_ase_sf"/>
</dbReference>
<dbReference type="Ensembl" id="ENSXETT00000102731">
    <property type="protein sequence ID" value="ENSXETP00000095758"/>
    <property type="gene ID" value="ENSXETG00000000753"/>
</dbReference>
<evidence type="ECO:0000256" key="2">
    <source>
        <dbReference type="ARBA" id="ARBA00004344"/>
    </source>
</evidence>
<evidence type="ECO:0000256" key="8">
    <source>
        <dbReference type="ARBA" id="ARBA00023377"/>
    </source>
</evidence>
<evidence type="ECO:0000256" key="3">
    <source>
        <dbReference type="ARBA" id="ARBA00012981"/>
    </source>
</evidence>
<dbReference type="CDD" id="cd09095">
    <property type="entry name" value="INPP5c_INPP5E-like"/>
    <property type="match status" value="1"/>
</dbReference>
<evidence type="ECO:0000256" key="11">
    <source>
        <dbReference type="ARBA" id="ARBA00061856"/>
    </source>
</evidence>
<keyword evidence="7" id="KW-0966">Cell projection</keyword>